<dbReference type="Ensembl" id="ENSSRHT00000046428.1">
    <property type="protein sequence ID" value="ENSSRHP00000045162.1"/>
    <property type="gene ID" value="ENSSRHG00000022806.1"/>
</dbReference>
<protein>
    <submittedName>
        <fullName evidence="3">Axonemal dynein light chain domain containing 1</fullName>
    </submittedName>
</protein>
<evidence type="ECO:0000313" key="4">
    <source>
        <dbReference type="Proteomes" id="UP000472270"/>
    </source>
</evidence>
<feature type="coiled-coil region" evidence="2">
    <location>
        <begin position="195"/>
        <end position="248"/>
    </location>
</feature>
<dbReference type="Pfam" id="PF10211">
    <property type="entry name" value="Ax_dynein_light"/>
    <property type="match status" value="1"/>
</dbReference>
<evidence type="ECO:0000313" key="3">
    <source>
        <dbReference type="Ensembl" id="ENSSRHP00000045162.1"/>
    </source>
</evidence>
<reference evidence="3" key="1">
    <citation type="submission" date="2025-08" db="UniProtKB">
        <authorList>
            <consortium name="Ensembl"/>
        </authorList>
    </citation>
    <scope>IDENTIFICATION</scope>
</reference>
<reference evidence="3" key="2">
    <citation type="submission" date="2025-09" db="UniProtKB">
        <authorList>
            <consortium name="Ensembl"/>
        </authorList>
    </citation>
    <scope>IDENTIFICATION</scope>
</reference>
<dbReference type="InterPro" id="IPR019347">
    <property type="entry name" value="Axonemal_dynein_light_chain"/>
</dbReference>
<dbReference type="InterPro" id="IPR052845">
    <property type="entry name" value="Axonemal_dynein_LC_domain"/>
</dbReference>
<dbReference type="GO" id="GO:0005737">
    <property type="term" value="C:cytoplasm"/>
    <property type="evidence" value="ECO:0007669"/>
    <property type="project" value="UniProtKB-ARBA"/>
</dbReference>
<sequence length="372" mass="43384">MTTCPQDRLGPLRLTKTPKDFKVLWHHPARCKKYQYFLNQPTSLTGAGSFVLLFFGLKDVSSLETLIPEEYHIIKNKGLKGLQCYDDKFTVLLEDDKQKLRVFPSTRQICLLFISIFHELIRQVSVECAERGHLLAKIRERYVALLDHIPRQVKCLHTETLAQKALDRRLTKEIVHFKSCIAKLNIELSAMKEHDENVSKEAEEAKGELAKALEESQRNAKVIVAEYHELYELQRRRLEGQMSQLYDERDLWRKATYSLAVKIIKINKLNLIRRLNISEQTWAKTADHFTVFLTAKDSEDVSHIMELTDYKQRETIGSLRANVVKWHKFYKDKSRSVKEILFSFILHEMDTPKHGQILATKDTKHTGLDSCF</sequence>
<proteinExistence type="predicted"/>
<dbReference type="Proteomes" id="UP000472270">
    <property type="component" value="Unassembled WGS sequence"/>
</dbReference>
<accession>A0A673J1B5</accession>
<organism evidence="3 4">
    <name type="scientific">Sinocyclocheilus rhinocerous</name>
    <dbReference type="NCBI Taxonomy" id="307959"/>
    <lineage>
        <taxon>Eukaryota</taxon>
        <taxon>Metazoa</taxon>
        <taxon>Chordata</taxon>
        <taxon>Craniata</taxon>
        <taxon>Vertebrata</taxon>
        <taxon>Euteleostomi</taxon>
        <taxon>Actinopterygii</taxon>
        <taxon>Neopterygii</taxon>
        <taxon>Teleostei</taxon>
        <taxon>Ostariophysi</taxon>
        <taxon>Cypriniformes</taxon>
        <taxon>Cyprinidae</taxon>
        <taxon>Cyprininae</taxon>
        <taxon>Sinocyclocheilus</taxon>
    </lineage>
</organism>
<evidence type="ECO:0000256" key="2">
    <source>
        <dbReference type="SAM" id="Coils"/>
    </source>
</evidence>
<dbReference type="PANTHER" id="PTHR23052">
    <property type="entry name" value="AXONEMAL DYNEIN LIGHT CHAIN DOMAIN-CONTAINING PROTEIN 1"/>
    <property type="match status" value="1"/>
</dbReference>
<dbReference type="PANTHER" id="PTHR23052:SF1">
    <property type="entry name" value="AXONEMAL DYNEIN LIGHT CHAIN DOMAIN-CONTAINING PROTEIN 1"/>
    <property type="match status" value="1"/>
</dbReference>
<evidence type="ECO:0000256" key="1">
    <source>
        <dbReference type="ARBA" id="ARBA00023054"/>
    </source>
</evidence>
<keyword evidence="1 2" id="KW-0175">Coiled coil</keyword>
<name>A0A673J1B5_9TELE</name>
<keyword evidence="4" id="KW-1185">Reference proteome</keyword>
<dbReference type="AlphaFoldDB" id="A0A673J1B5"/>